<evidence type="ECO:0000313" key="1">
    <source>
        <dbReference type="EMBL" id="AKV01316.1"/>
    </source>
</evidence>
<dbReference type="KEGG" id="llu:AKJ09_07979"/>
<gene>
    <name evidence="1" type="ORF">AKJ09_07979</name>
</gene>
<keyword evidence="2" id="KW-1185">Reference proteome</keyword>
<name>A0A0K1Q662_9BACT</name>
<organism evidence="1 2">
    <name type="scientific">Labilithrix luteola</name>
    <dbReference type="NCBI Taxonomy" id="1391654"/>
    <lineage>
        <taxon>Bacteria</taxon>
        <taxon>Pseudomonadati</taxon>
        <taxon>Myxococcota</taxon>
        <taxon>Polyangia</taxon>
        <taxon>Polyangiales</taxon>
        <taxon>Labilitrichaceae</taxon>
        <taxon>Labilithrix</taxon>
    </lineage>
</organism>
<evidence type="ECO:0000313" key="2">
    <source>
        <dbReference type="Proteomes" id="UP000064967"/>
    </source>
</evidence>
<sequence>MIVASHRHADVAAVPASFADAIRVTPNVDFSYAGADDAYMSALRAFGDFRREIACARDPVRRAYEVLRYGRAASGQRA</sequence>
<dbReference type="Proteomes" id="UP000064967">
    <property type="component" value="Chromosome"/>
</dbReference>
<dbReference type="AlphaFoldDB" id="A0A0K1Q662"/>
<reference evidence="1 2" key="1">
    <citation type="submission" date="2015-08" db="EMBL/GenBank/DDBJ databases">
        <authorList>
            <person name="Babu N.S."/>
            <person name="Beckwith C.J."/>
            <person name="Beseler K.G."/>
            <person name="Brison A."/>
            <person name="Carone J.V."/>
            <person name="Caskin T.P."/>
            <person name="Diamond M."/>
            <person name="Durham M.E."/>
            <person name="Foxe J.M."/>
            <person name="Go M."/>
            <person name="Henderson B.A."/>
            <person name="Jones I.B."/>
            <person name="McGettigan J.A."/>
            <person name="Micheletti S.J."/>
            <person name="Nasrallah M.E."/>
            <person name="Ortiz D."/>
            <person name="Piller C.R."/>
            <person name="Privatt S.R."/>
            <person name="Schneider S.L."/>
            <person name="Sharp S."/>
            <person name="Smith T.C."/>
            <person name="Stanton J.D."/>
            <person name="Ullery H.E."/>
            <person name="Wilson R.J."/>
            <person name="Serrano M.G."/>
            <person name="Buck G."/>
            <person name="Lee V."/>
            <person name="Wang Y."/>
            <person name="Carvalho R."/>
            <person name="Voegtly L."/>
            <person name="Shi R."/>
            <person name="Duckworth R."/>
            <person name="Johnson A."/>
            <person name="Loviza R."/>
            <person name="Walstead R."/>
            <person name="Shah Z."/>
            <person name="Kiflezghi M."/>
            <person name="Wade K."/>
            <person name="Ball S.L."/>
            <person name="Bradley K.W."/>
            <person name="Asai D.J."/>
            <person name="Bowman C.A."/>
            <person name="Russell D.A."/>
            <person name="Pope W.H."/>
            <person name="Jacobs-Sera D."/>
            <person name="Hendrix R.W."/>
            <person name="Hatfull G.F."/>
        </authorList>
    </citation>
    <scope>NUCLEOTIDE SEQUENCE [LARGE SCALE GENOMIC DNA]</scope>
    <source>
        <strain evidence="1 2">DSM 27648</strain>
    </source>
</reference>
<dbReference type="EMBL" id="CP012333">
    <property type="protein sequence ID" value="AKV01316.1"/>
    <property type="molecule type" value="Genomic_DNA"/>
</dbReference>
<dbReference type="STRING" id="1391654.AKJ09_07979"/>
<protein>
    <submittedName>
        <fullName evidence="1">Uncharacterized protein</fullName>
    </submittedName>
</protein>
<accession>A0A0K1Q662</accession>
<proteinExistence type="predicted"/>